<comment type="similarity">
    <text evidence="1 4">Belongs to the type-B carboxylesterase/lipase family.</text>
</comment>
<dbReference type="FunFam" id="3.40.50.1820:FF:000011">
    <property type="entry name" value="Carboxylic ester hydrolase"/>
    <property type="match status" value="1"/>
</dbReference>
<feature type="chain" id="PRO_5023978372" description="Carboxylic ester hydrolase" evidence="4">
    <location>
        <begin position="32"/>
        <end position="571"/>
    </location>
</feature>
<dbReference type="Reactome" id="R-SSC-8964038">
    <property type="pathway name" value="LDL clearance"/>
</dbReference>
<evidence type="ECO:0000313" key="6">
    <source>
        <dbReference type="Ensembl" id="ENSSSCP00000069512.1"/>
    </source>
</evidence>
<dbReference type="Ensembl" id="ENSSSCT00000084024.1">
    <property type="protein sequence ID" value="ENSSSCP00000069512.1"/>
    <property type="gene ID" value="ENSSSCG00000024476.4"/>
</dbReference>
<dbReference type="AlphaFoldDB" id="A0A5G2REZ9"/>
<dbReference type="Proteomes" id="UP000008227">
    <property type="component" value="Chromosome 6"/>
</dbReference>
<keyword evidence="2 4" id="KW-0378">Hydrolase</keyword>
<protein>
    <recommendedName>
        <fullName evidence="4">Carboxylic ester hydrolase</fullName>
        <ecNumber evidence="4">3.1.1.-</ecNumber>
    </recommendedName>
</protein>
<proteinExistence type="evidence at protein level"/>
<evidence type="ECO:0000313" key="7">
    <source>
        <dbReference type="Proteomes" id="UP000008227"/>
    </source>
</evidence>
<evidence type="ECO:0000259" key="5">
    <source>
        <dbReference type="Pfam" id="PF00135"/>
    </source>
</evidence>
<sequence>METVVRTASRLLVWVACVLVALSAAVTGREATQPEVDTTLGRVRGRQVGVKGTDRLVNVFLGIPFAQPPLGPGRFSAPRPAQSWEGVRDASTAPAMCPQDLERMNNARFVLDGKHQIFPVSEDCLVLNIYSPAEATTGARRPVMVWFHGGSLVVGAATSHDGSALAAYGDVVVVTVQYRLGLLGFFSTGDKHAPGNWGFLDAVAALRWVQENISPFGGDFNSVTVFGSSAGASIVSALVLSPLAAGLFHRAIAESGVITLPGLLDSNPWPLAQSFADSLACPSTSSAEMLQCLRQKAVEEILLDKKLKTIASYTVDGTFFPKTPKELLREKQFHSVPFLLGVNNHEFGWLIPRVRLGYPDQMDQINLEDMLAPLKPFVGGPDAPAEVIPTIIDEYLGRHSDGQAKREAFQELMGDVIMHFPVLEFSRNLHAAGASVFFYEFQHRPSSFAKIKPAWVQADHGAEMPFVFGGPFLTDESSMLAFPDATEEEKKLSLTMMAQWTHFARTGDPNGKGLPFWPPFNHSEQYLEISPVPQVSQKLRKARMQFWAETLPTKIRQWQQKQKGRKAQEEL</sequence>
<dbReference type="STRING" id="9823.ENSSSCP00000069512"/>
<keyword evidence="9" id="KW-1267">Proteomics identification</keyword>
<dbReference type="EC" id="3.1.1.-" evidence="4"/>
<dbReference type="Pfam" id="PF00135">
    <property type="entry name" value="COesterase"/>
    <property type="match status" value="1"/>
</dbReference>
<dbReference type="CDD" id="cd00312">
    <property type="entry name" value="Esterase_lipase"/>
    <property type="match status" value="1"/>
</dbReference>
<dbReference type="VGNC" id="VGNC:96948">
    <property type="gene designation" value="CES3"/>
</dbReference>
<reference evidence="7" key="1">
    <citation type="submission" date="2009-11" db="EMBL/GenBank/DDBJ databases">
        <authorList>
            <consortium name="Porcine genome sequencing project"/>
        </authorList>
    </citation>
    <scope>NUCLEOTIDE SEQUENCE [LARGE SCALE GENOMIC DNA]</scope>
    <source>
        <strain evidence="7">Duroc</strain>
    </source>
</reference>
<feature type="domain" description="Carboxylesterase type B" evidence="5">
    <location>
        <begin position="33"/>
        <end position="547"/>
    </location>
</feature>
<dbReference type="InParanoid" id="A0A5G2REZ9"/>
<dbReference type="InterPro" id="IPR029058">
    <property type="entry name" value="AB_hydrolase_fold"/>
</dbReference>
<reference evidence="6" key="4">
    <citation type="submission" date="2025-09" db="UniProtKB">
        <authorList>
            <consortium name="Ensembl"/>
        </authorList>
    </citation>
    <scope>IDENTIFICATION</scope>
</reference>
<dbReference type="ExpressionAtlas" id="A0A5G2REZ9">
    <property type="expression patterns" value="baseline and differential"/>
</dbReference>
<keyword evidence="7" id="KW-1185">Reference proteome</keyword>
<evidence type="ECO:0000256" key="1">
    <source>
        <dbReference type="ARBA" id="ARBA00005964"/>
    </source>
</evidence>
<name>A0A5G2REZ9_PIG</name>
<evidence type="ECO:0000256" key="2">
    <source>
        <dbReference type="ARBA" id="ARBA00022801"/>
    </source>
</evidence>
<evidence type="ECO:0000256" key="3">
    <source>
        <dbReference type="ARBA" id="ARBA00023157"/>
    </source>
</evidence>
<reference evidence="6" key="3">
    <citation type="submission" date="2025-08" db="UniProtKB">
        <authorList>
            <consortium name="Ensembl"/>
        </authorList>
    </citation>
    <scope>IDENTIFICATION</scope>
</reference>
<evidence type="ECO:0007829" key="9">
    <source>
        <dbReference type="PeptideAtlas" id="A0A5G2REZ9"/>
    </source>
</evidence>
<dbReference type="Gene3D" id="3.40.50.1820">
    <property type="entry name" value="alpha/beta hydrolase"/>
    <property type="match status" value="1"/>
</dbReference>
<gene>
    <name evidence="6 8" type="primary">CES3</name>
</gene>
<dbReference type="InterPro" id="IPR050309">
    <property type="entry name" value="Type-B_Carboxylest/Lipase"/>
</dbReference>
<dbReference type="InterPro" id="IPR019826">
    <property type="entry name" value="Carboxylesterase_B_AS"/>
</dbReference>
<keyword evidence="4" id="KW-0732">Signal</keyword>
<feature type="signal peptide" evidence="4">
    <location>
        <begin position="1"/>
        <end position="31"/>
    </location>
</feature>
<organism evidence="6 7">
    <name type="scientific">Sus scrofa</name>
    <name type="common">Pig</name>
    <dbReference type="NCBI Taxonomy" id="9823"/>
    <lineage>
        <taxon>Eukaryota</taxon>
        <taxon>Metazoa</taxon>
        <taxon>Chordata</taxon>
        <taxon>Craniata</taxon>
        <taxon>Vertebrata</taxon>
        <taxon>Euteleostomi</taxon>
        <taxon>Mammalia</taxon>
        <taxon>Eutheria</taxon>
        <taxon>Laurasiatheria</taxon>
        <taxon>Artiodactyla</taxon>
        <taxon>Suina</taxon>
        <taxon>Suidae</taxon>
        <taxon>Sus</taxon>
    </lineage>
</organism>
<reference evidence="6" key="2">
    <citation type="journal article" date="2020" name="Gigascience">
        <title>An improved pig reference genome sequence to enable pig genetics and genomics research.</title>
        <authorList>
            <person name="Warr A."/>
            <person name="Affara N."/>
            <person name="Aken B."/>
            <person name="Beiki H."/>
            <person name="Bickhart D.M."/>
            <person name="Billis K."/>
            <person name="Chow W."/>
            <person name="Eory L."/>
            <person name="Finlayson H.A."/>
            <person name="Flicek P."/>
            <person name="Giron C.G."/>
            <person name="Griffin D.K."/>
            <person name="Hall R."/>
            <person name="Hannum G."/>
            <person name="Hourlier T."/>
            <person name="Howe K."/>
            <person name="Hume D.A."/>
            <person name="Izuogu O."/>
            <person name="Kim K."/>
            <person name="Koren S."/>
            <person name="Liu H."/>
            <person name="Manchanda N."/>
            <person name="Martin F.J."/>
            <person name="Nonneman D.J."/>
            <person name="O'Connor R.E."/>
            <person name="Phillippy A.M."/>
            <person name="Rohrer G.A."/>
            <person name="Rosen B.D."/>
            <person name="Rund L.A."/>
            <person name="Sargent C.A."/>
            <person name="Schook L.B."/>
            <person name="Schroeder S.G."/>
            <person name="Schwartz A.S."/>
            <person name="Skinner B.M."/>
            <person name="Talbot R."/>
            <person name="Tseng E."/>
            <person name="Tuggle C.K."/>
            <person name="Watson M."/>
            <person name="Smith T.P.L."/>
            <person name="Archibald A.L."/>
        </authorList>
    </citation>
    <scope>NUCLEOTIDE SEQUENCE [LARGE SCALE GENOMIC DNA]</scope>
    <source>
        <strain evidence="6">Duroc</strain>
    </source>
</reference>
<dbReference type="PANTHER" id="PTHR11559">
    <property type="entry name" value="CARBOXYLESTERASE"/>
    <property type="match status" value="1"/>
</dbReference>
<dbReference type="Reactome" id="R-SSC-211945">
    <property type="pathway name" value="Phase I - Functionalization of compounds"/>
</dbReference>
<dbReference type="FunCoup" id="A0A5G2REZ9">
    <property type="interactions" value="63"/>
</dbReference>
<dbReference type="SMR" id="A0A5G2REZ9"/>
<dbReference type="SUPFAM" id="SSF53474">
    <property type="entry name" value="alpha/beta-Hydrolases"/>
    <property type="match status" value="1"/>
</dbReference>
<dbReference type="Bgee" id="ENSSSCG00000024476">
    <property type="expression patterns" value="Expressed in liver and 38 other cell types or tissues"/>
</dbReference>
<evidence type="ECO:0000256" key="4">
    <source>
        <dbReference type="RuleBase" id="RU361235"/>
    </source>
</evidence>
<dbReference type="GeneTree" id="ENSGT00940000155200"/>
<accession>A0A5G2REZ9</accession>
<dbReference type="PROSITE" id="PS00122">
    <property type="entry name" value="CARBOXYLESTERASE_B_1"/>
    <property type="match status" value="1"/>
</dbReference>
<dbReference type="InterPro" id="IPR002018">
    <property type="entry name" value="CarbesteraseB"/>
</dbReference>
<dbReference type="GO" id="GO:0016787">
    <property type="term" value="F:hydrolase activity"/>
    <property type="evidence" value="ECO:0007669"/>
    <property type="project" value="UniProtKB-KW"/>
</dbReference>
<evidence type="ECO:0000313" key="8">
    <source>
        <dbReference type="VGNC" id="VGNC:96948"/>
    </source>
</evidence>
<keyword evidence="3" id="KW-1015">Disulfide bond</keyword>